<dbReference type="PANTHER" id="PTHR12151:SF25">
    <property type="entry name" value="LINALOOL DEHYDRATASE_ISOMERASE DOMAIN-CONTAINING PROTEIN"/>
    <property type="match status" value="1"/>
</dbReference>
<dbReference type="EMBL" id="JADHQC010000003">
    <property type="protein sequence ID" value="MBL6811492.1"/>
    <property type="molecule type" value="Genomic_DNA"/>
</dbReference>
<name>A0A937HZL3_9GAMM</name>
<evidence type="ECO:0000313" key="5">
    <source>
        <dbReference type="EMBL" id="MBL6811492.1"/>
    </source>
</evidence>
<keyword evidence="4" id="KW-1133">Transmembrane helix</keyword>
<accession>A0A937HZL3</accession>
<dbReference type="PANTHER" id="PTHR12151">
    <property type="entry name" value="ELECTRON TRANSPORT PROTIN SCO1/SENC FAMILY MEMBER"/>
    <property type="match status" value="1"/>
</dbReference>
<dbReference type="Proteomes" id="UP000744438">
    <property type="component" value="Unassembled WGS sequence"/>
</dbReference>
<dbReference type="GO" id="GO:0046872">
    <property type="term" value="F:metal ion binding"/>
    <property type="evidence" value="ECO:0007669"/>
    <property type="project" value="UniProtKB-KW"/>
</dbReference>
<evidence type="ECO:0000256" key="4">
    <source>
        <dbReference type="SAM" id="Phobius"/>
    </source>
</evidence>
<evidence type="ECO:0000256" key="3">
    <source>
        <dbReference type="PIRSR" id="PIRSR603782-2"/>
    </source>
</evidence>
<organism evidence="5 6">
    <name type="scientific">SAR86 cluster bacterium</name>
    <dbReference type="NCBI Taxonomy" id="2030880"/>
    <lineage>
        <taxon>Bacteria</taxon>
        <taxon>Pseudomonadati</taxon>
        <taxon>Pseudomonadota</taxon>
        <taxon>Gammaproteobacteria</taxon>
        <taxon>SAR86 cluster</taxon>
    </lineage>
</organism>
<keyword evidence="2" id="KW-0186">Copper</keyword>
<gene>
    <name evidence="5" type="ORF">ISQ63_01255</name>
</gene>
<dbReference type="SUPFAM" id="SSF52833">
    <property type="entry name" value="Thioredoxin-like"/>
    <property type="match status" value="1"/>
</dbReference>
<feature type="binding site" evidence="2">
    <location>
        <position position="89"/>
    </location>
    <ligand>
        <name>Cu cation</name>
        <dbReference type="ChEBI" id="CHEBI:23378"/>
    </ligand>
</feature>
<feature type="binding site" evidence="2">
    <location>
        <position position="85"/>
    </location>
    <ligand>
        <name>Cu cation</name>
        <dbReference type="ChEBI" id="CHEBI:23378"/>
    </ligand>
</feature>
<keyword evidence="3" id="KW-1015">Disulfide bond</keyword>
<comment type="similarity">
    <text evidence="1">Belongs to the SCO1/2 family.</text>
</comment>
<dbReference type="Pfam" id="PF02630">
    <property type="entry name" value="SCO1-SenC"/>
    <property type="match status" value="1"/>
</dbReference>
<evidence type="ECO:0000313" key="6">
    <source>
        <dbReference type="Proteomes" id="UP000744438"/>
    </source>
</evidence>
<keyword evidence="2" id="KW-0479">Metal-binding</keyword>
<dbReference type="AlphaFoldDB" id="A0A937HZL3"/>
<proteinExistence type="inferred from homology"/>
<keyword evidence="4" id="KW-0812">Transmembrane</keyword>
<dbReference type="InterPro" id="IPR036249">
    <property type="entry name" value="Thioredoxin-like_sf"/>
</dbReference>
<reference evidence="5" key="1">
    <citation type="submission" date="2020-10" db="EMBL/GenBank/DDBJ databases">
        <title>Microbiome of the Black Sea water column analyzed by genome centric metagenomics.</title>
        <authorList>
            <person name="Cabello-Yeves P.J."/>
            <person name="Callieri C."/>
            <person name="Picazo A."/>
            <person name="Mehrshad M."/>
            <person name="Haro-Moreno J.M."/>
            <person name="Roda-Garcia J."/>
            <person name="Dzembekova N."/>
            <person name="Slabakova V."/>
            <person name="Slabakova N."/>
            <person name="Moncheva S."/>
            <person name="Rodriguez-Valera F."/>
        </authorList>
    </citation>
    <scope>NUCLEOTIDE SEQUENCE</scope>
    <source>
        <strain evidence="5">BS307-5m-G49</strain>
    </source>
</reference>
<dbReference type="CDD" id="cd02968">
    <property type="entry name" value="SCO"/>
    <property type="match status" value="1"/>
</dbReference>
<sequence length="212" mass="23664">MSNNKSIRITVASCLLIVSMVAGLFVYSTIAPKELTAEEYKQIGFYKLVRTRQINNFELIEGDTGFSKNDLIGAWDVLFLGFASCPDMCPMTMKKMAMANSNLSEEVSSKVNFRMISVDPDRDTPEKMQKYATAFNPNFTGITGDIEVIYKLATDLTLPFVPVLGSDNSNYDMDHSMNLAVIDPNGNYFGFFKSPHTPEKMAQVLESIVTFN</sequence>
<feature type="transmembrane region" description="Helical" evidence="4">
    <location>
        <begin position="7"/>
        <end position="27"/>
    </location>
</feature>
<keyword evidence="4" id="KW-0472">Membrane</keyword>
<comment type="caution">
    <text evidence="5">The sequence shown here is derived from an EMBL/GenBank/DDBJ whole genome shotgun (WGS) entry which is preliminary data.</text>
</comment>
<dbReference type="Gene3D" id="3.40.30.10">
    <property type="entry name" value="Glutaredoxin"/>
    <property type="match status" value="1"/>
</dbReference>
<protein>
    <submittedName>
        <fullName evidence="5">SCO family protein</fullName>
    </submittedName>
</protein>
<feature type="disulfide bond" description="Redox-active" evidence="3">
    <location>
        <begin position="85"/>
        <end position="89"/>
    </location>
</feature>
<dbReference type="InterPro" id="IPR003782">
    <property type="entry name" value="SCO1/SenC"/>
</dbReference>
<evidence type="ECO:0000256" key="2">
    <source>
        <dbReference type="PIRSR" id="PIRSR603782-1"/>
    </source>
</evidence>
<feature type="binding site" evidence="2">
    <location>
        <position position="175"/>
    </location>
    <ligand>
        <name>Cu cation</name>
        <dbReference type="ChEBI" id="CHEBI:23378"/>
    </ligand>
</feature>
<evidence type="ECO:0000256" key="1">
    <source>
        <dbReference type="ARBA" id="ARBA00010996"/>
    </source>
</evidence>